<dbReference type="InterPro" id="IPR032876">
    <property type="entry name" value="J_dom"/>
</dbReference>
<name>A0A7W6H986_9HYPH</name>
<gene>
    <name evidence="2" type="ORF">GGR03_000021</name>
</gene>
<dbReference type="EMBL" id="JACIEM010000001">
    <property type="protein sequence ID" value="MBB4000974.1"/>
    <property type="molecule type" value="Genomic_DNA"/>
</dbReference>
<reference evidence="2 3" key="1">
    <citation type="submission" date="2020-08" db="EMBL/GenBank/DDBJ databases">
        <title>Genomic Encyclopedia of Type Strains, Phase IV (KMG-IV): sequencing the most valuable type-strain genomes for metagenomic binning, comparative biology and taxonomic classification.</title>
        <authorList>
            <person name="Goeker M."/>
        </authorList>
    </citation>
    <scope>NUCLEOTIDE SEQUENCE [LARGE SCALE GENOMIC DNA]</scope>
    <source>
        <strain evidence="2 3">DSM 103570</strain>
    </source>
</reference>
<feature type="domain" description="Tip attachment protein J" evidence="1">
    <location>
        <begin position="324"/>
        <end position="460"/>
    </location>
</feature>
<sequence length="885" mass="93680">MPFIAPAIAAIGAAVTGIASFVGGLGVVGQALLGIGLNFAVNALRGDQQQQAVTGTQLQVQYGADRPREIAVGLVAVAGHDVYTNTYGPSNKYMQKVFVLSDFPVTALTRIAVNGEWRTINWGNVEGRGAQVTGFDGDVLRIRFYDGRHTALQAAEFGEHGLVGSSNPAGRWTAEHVGKSTAFVVINARFDDEEMASLPQFLFEFQGAPLYDPRKDTTSGGAGAHRWNDVATWEYSENPIVQAYNYERGFFANGQLLVGKGVPEIDLPAAPWMSAANVCDESTPTRAFRYRAGALFSTSDGVTHSDNLAPVLEACSGGLFYLVDGDHPIVGANQPVVATLTDDDIIVGSPRQFRAKRRSDLVNTVFGTYNSPDDLWAATSYDPRSSAEALAADRERHAKALNFGAVFLASQASDLAEAALRRARYQASETIIVRPRWIVLEPGDWISLASARYGTRTYQVVGRSLGALNANGARNVTLTLDEVGNGIYDSSIVIPERPVRIAPAFPVRLSTLQGFLAYASQVTSESGRALPAITVQWDLIDDVTVDSVLIEYWKSDDPTRRIQANFERASVTGVVAEGLVPRTSYTLQGTVVTNPPRNTFFSAPQIVTTLTEDLAAELADLQEDIQEILRFGPESLGKLEELLEGLAATIATTNVVQHSEAESASAAIIEERTTRATETEALARRTDGVVATLTDVETKVTGTAQAVTTLEGRVTSAEGTVTAAASAVTAATARIDNAEGVALGAASAVNSLSATVTQNTSSITAQAALINGVQATVDGVSANGLFSVDAIAGDGIGSVRMALFARVNDSVGYVDSGLYIDVTGGVGTVLIQANRFIVTDGSASTYPFVIQGGVVKLAIARFQQLVSDNGKMVIDGSGGTISIYD</sequence>
<evidence type="ECO:0000313" key="2">
    <source>
        <dbReference type="EMBL" id="MBB4000974.1"/>
    </source>
</evidence>
<proteinExistence type="predicted"/>
<dbReference type="Gene3D" id="1.20.5.340">
    <property type="match status" value="1"/>
</dbReference>
<evidence type="ECO:0000259" key="1">
    <source>
        <dbReference type="Pfam" id="PF13550"/>
    </source>
</evidence>
<dbReference type="RefSeq" id="WP_183205202.1">
    <property type="nucleotide sequence ID" value="NZ_JAAAMM010000001.1"/>
</dbReference>
<dbReference type="AlphaFoldDB" id="A0A7W6H986"/>
<dbReference type="Pfam" id="PF13550">
    <property type="entry name" value="Phage-tail_3"/>
    <property type="match status" value="1"/>
</dbReference>
<protein>
    <recommendedName>
        <fullName evidence="1">Tip attachment protein J domain-containing protein</fullName>
    </recommendedName>
</protein>
<organism evidence="2 3">
    <name type="scientific">Aurantimonas endophytica</name>
    <dbReference type="NCBI Taxonomy" id="1522175"/>
    <lineage>
        <taxon>Bacteria</taxon>
        <taxon>Pseudomonadati</taxon>
        <taxon>Pseudomonadota</taxon>
        <taxon>Alphaproteobacteria</taxon>
        <taxon>Hyphomicrobiales</taxon>
        <taxon>Aurantimonadaceae</taxon>
        <taxon>Aurantimonas</taxon>
    </lineage>
</organism>
<keyword evidence="3" id="KW-1185">Reference proteome</keyword>
<comment type="caution">
    <text evidence="2">The sequence shown here is derived from an EMBL/GenBank/DDBJ whole genome shotgun (WGS) entry which is preliminary data.</text>
</comment>
<evidence type="ECO:0000313" key="3">
    <source>
        <dbReference type="Proteomes" id="UP000588647"/>
    </source>
</evidence>
<dbReference type="Proteomes" id="UP000588647">
    <property type="component" value="Unassembled WGS sequence"/>
</dbReference>
<accession>A0A7W6H986</accession>